<dbReference type="Pfam" id="PF00708">
    <property type="entry name" value="Acylphosphatase"/>
    <property type="match status" value="1"/>
</dbReference>
<feature type="active site" evidence="5">
    <location>
        <position position="37"/>
    </location>
</feature>
<evidence type="ECO:0000256" key="1">
    <source>
        <dbReference type="ARBA" id="ARBA00005614"/>
    </source>
</evidence>
<dbReference type="GO" id="GO:0003998">
    <property type="term" value="F:acylphosphatase activity"/>
    <property type="evidence" value="ECO:0007669"/>
    <property type="project" value="UniProtKB-EC"/>
</dbReference>
<dbReference type="PROSITE" id="PS00151">
    <property type="entry name" value="ACYLPHOSPHATASE_2"/>
    <property type="match status" value="1"/>
</dbReference>
<evidence type="ECO:0000313" key="9">
    <source>
        <dbReference type="EMBL" id="BAU57162.1"/>
    </source>
</evidence>
<proteinExistence type="inferred from homology"/>
<accession>A0A110B4S8</accession>
<dbReference type="Proteomes" id="UP000218890">
    <property type="component" value="Chromosome"/>
</dbReference>
<sequence length="89" mass="9716">MAESLHCYVSGLVQGVCFRAYTQEKARQLGLSGYVRNLADGRVEVLASGDPAQLAELRQWLHQGPPAARVEQVDCQQSEEQPSGGFVVK</sequence>
<keyword evidence="5 6" id="KW-0378">Hydrolase</keyword>
<dbReference type="OrthoDB" id="5295388at2"/>
<evidence type="ECO:0000313" key="10">
    <source>
        <dbReference type="Proteomes" id="UP000218890"/>
    </source>
</evidence>
<comment type="similarity">
    <text evidence="1 7">Belongs to the acylphosphatase family.</text>
</comment>
<dbReference type="AlphaFoldDB" id="A0A110B4S8"/>
<evidence type="ECO:0000256" key="5">
    <source>
        <dbReference type="PROSITE-ProRule" id="PRU00520"/>
    </source>
</evidence>
<dbReference type="InterPro" id="IPR036046">
    <property type="entry name" value="Acylphosphatase-like_dom_sf"/>
</dbReference>
<organism evidence="9 10">
    <name type="scientific">Halorhodospira halochloris</name>
    <name type="common">Ectothiorhodospira halochloris</name>
    <dbReference type="NCBI Taxonomy" id="1052"/>
    <lineage>
        <taxon>Bacteria</taxon>
        <taxon>Pseudomonadati</taxon>
        <taxon>Pseudomonadota</taxon>
        <taxon>Gammaproteobacteria</taxon>
        <taxon>Chromatiales</taxon>
        <taxon>Ectothiorhodospiraceae</taxon>
        <taxon>Halorhodospira</taxon>
    </lineage>
</organism>
<keyword evidence="10" id="KW-1185">Reference proteome</keyword>
<dbReference type="InterPro" id="IPR020456">
    <property type="entry name" value="Acylphosphatase"/>
</dbReference>
<dbReference type="PROSITE" id="PS51160">
    <property type="entry name" value="ACYLPHOSPHATASE_3"/>
    <property type="match status" value="1"/>
</dbReference>
<comment type="catalytic activity">
    <reaction evidence="4 5 6">
        <text>an acyl phosphate + H2O = a carboxylate + phosphate + H(+)</text>
        <dbReference type="Rhea" id="RHEA:14965"/>
        <dbReference type="ChEBI" id="CHEBI:15377"/>
        <dbReference type="ChEBI" id="CHEBI:15378"/>
        <dbReference type="ChEBI" id="CHEBI:29067"/>
        <dbReference type="ChEBI" id="CHEBI:43474"/>
        <dbReference type="ChEBI" id="CHEBI:59918"/>
        <dbReference type="EC" id="3.6.1.7"/>
    </reaction>
</comment>
<protein>
    <recommendedName>
        <fullName evidence="3 5">Acylphosphatase</fullName>
        <ecNumber evidence="2 5">3.6.1.7</ecNumber>
    </recommendedName>
</protein>
<dbReference type="EC" id="3.6.1.7" evidence="2 5"/>
<dbReference type="NCBIfam" id="NF011022">
    <property type="entry name" value="PRK14451.1"/>
    <property type="match status" value="1"/>
</dbReference>
<dbReference type="RefSeq" id="WP_096407849.1">
    <property type="nucleotide sequence ID" value="NZ_AP017372.2"/>
</dbReference>
<dbReference type="SUPFAM" id="SSF54975">
    <property type="entry name" value="Acylphosphatase/BLUF domain-like"/>
    <property type="match status" value="1"/>
</dbReference>
<dbReference type="KEGG" id="hhk:HH1059_04790"/>
<dbReference type="PRINTS" id="PR00112">
    <property type="entry name" value="ACYLPHPHTASE"/>
</dbReference>
<evidence type="ECO:0000256" key="2">
    <source>
        <dbReference type="ARBA" id="ARBA00012150"/>
    </source>
</evidence>
<evidence type="ECO:0000256" key="3">
    <source>
        <dbReference type="ARBA" id="ARBA00015991"/>
    </source>
</evidence>
<dbReference type="PANTHER" id="PTHR47268:SF4">
    <property type="entry name" value="ACYLPHOSPHATASE"/>
    <property type="match status" value="1"/>
</dbReference>
<feature type="active site" evidence="5">
    <location>
        <position position="19"/>
    </location>
</feature>
<dbReference type="Gene3D" id="3.30.70.100">
    <property type="match status" value="1"/>
</dbReference>
<dbReference type="PROSITE" id="PS00150">
    <property type="entry name" value="ACYLPHOSPHATASE_1"/>
    <property type="match status" value="1"/>
</dbReference>
<evidence type="ECO:0000256" key="4">
    <source>
        <dbReference type="ARBA" id="ARBA00047645"/>
    </source>
</evidence>
<gene>
    <name evidence="9" type="primary">acyP</name>
    <name evidence="9" type="ORF">HH1059_04790</name>
</gene>
<name>A0A110B4S8_HALHR</name>
<dbReference type="PANTHER" id="PTHR47268">
    <property type="entry name" value="ACYLPHOSPHATASE"/>
    <property type="match status" value="1"/>
</dbReference>
<dbReference type="InterPro" id="IPR001792">
    <property type="entry name" value="Acylphosphatase-like_dom"/>
</dbReference>
<evidence type="ECO:0000259" key="8">
    <source>
        <dbReference type="PROSITE" id="PS51160"/>
    </source>
</evidence>
<dbReference type="EMBL" id="AP017372">
    <property type="protein sequence ID" value="BAU57162.1"/>
    <property type="molecule type" value="Genomic_DNA"/>
</dbReference>
<reference evidence="9" key="1">
    <citation type="submission" date="2016-02" db="EMBL/GenBank/DDBJ databases">
        <title>Halorhodospira halochloris DSM-1059 complete genome, version 2.</title>
        <authorList>
            <person name="Tsukatani Y."/>
        </authorList>
    </citation>
    <scope>NUCLEOTIDE SEQUENCE</scope>
    <source>
        <strain evidence="9">DSM 1059</strain>
    </source>
</reference>
<feature type="domain" description="Acylphosphatase-like" evidence="8">
    <location>
        <begin position="4"/>
        <end position="89"/>
    </location>
</feature>
<evidence type="ECO:0000256" key="6">
    <source>
        <dbReference type="RuleBase" id="RU000553"/>
    </source>
</evidence>
<dbReference type="InterPro" id="IPR017968">
    <property type="entry name" value="Acylphosphatase_CS"/>
</dbReference>
<evidence type="ECO:0000256" key="7">
    <source>
        <dbReference type="RuleBase" id="RU004168"/>
    </source>
</evidence>